<dbReference type="Ensembl" id="ENSPSTT00000011245.1">
    <property type="protein sequence ID" value="ENSPSTP00000010711.1"/>
    <property type="gene ID" value="ENSPSTG00000007551.1"/>
</dbReference>
<evidence type="ECO:0000259" key="2">
    <source>
        <dbReference type="Pfam" id="PF03281"/>
    </source>
</evidence>
<proteinExistence type="inferred from homology"/>
<dbReference type="InterPro" id="IPR046906">
    <property type="entry name" value="Mab-21_HhH/H2TH-like"/>
</dbReference>
<sequence length="299" mass="34696">EYQVILGSLEFCLSVEPRHYLVSKTVEEVQKIIQQLTTEISYKATRFQAISNSGIHNENIKVWTRDLVYENRSSYHPKRSSLSLQVLSVELRGSFPLYHLSHCFFTDKVTVLESFSSVVRVAVETSEFQVEVELAPTVEIPTCWPEKARWPRCLKRWPSQEKVQCIKVSSVKTTVKPVQKFLQVCDSGLEGCREEIFQIIWILLRISSLNDGEFCGGKTDLTTVLFWTCEKYPRTKDWRCFHEAFLRLVQKLHKCVSQHFLKHYFVKNTNLLKYANTSDLDVVASKLAVFLENPVFCLD</sequence>
<name>A0A8C9F526_PAVCR</name>
<keyword evidence="5" id="KW-1185">Reference proteome</keyword>
<evidence type="ECO:0000313" key="4">
    <source>
        <dbReference type="Ensembl" id="ENSPSTP00000010711.1"/>
    </source>
</evidence>
<feature type="domain" description="Mab-21-like nucleotidyltransferase" evidence="2">
    <location>
        <begin position="24"/>
        <end position="178"/>
    </location>
</feature>
<evidence type="ECO:0000259" key="3">
    <source>
        <dbReference type="Pfam" id="PF20266"/>
    </source>
</evidence>
<dbReference type="Pfam" id="PF03281">
    <property type="entry name" value="Mab-21"/>
    <property type="match status" value="1"/>
</dbReference>
<protein>
    <submittedName>
        <fullName evidence="4">Mab-21 like 3</fullName>
    </submittedName>
</protein>
<dbReference type="PANTHER" id="PTHR10656">
    <property type="entry name" value="CELL FATE DETERMINING PROTEIN MAB21-RELATED"/>
    <property type="match status" value="1"/>
</dbReference>
<dbReference type="InterPro" id="IPR024810">
    <property type="entry name" value="MAB21L/cGLR"/>
</dbReference>
<dbReference type="Proteomes" id="UP000694428">
    <property type="component" value="Unplaced"/>
</dbReference>
<accession>A0A8C9F526</accession>
<evidence type="ECO:0000256" key="1">
    <source>
        <dbReference type="ARBA" id="ARBA00008307"/>
    </source>
</evidence>
<reference evidence="4" key="1">
    <citation type="submission" date="2025-08" db="UniProtKB">
        <authorList>
            <consortium name="Ensembl"/>
        </authorList>
    </citation>
    <scope>IDENTIFICATION</scope>
</reference>
<dbReference type="AlphaFoldDB" id="A0A8C9F526"/>
<reference evidence="4" key="2">
    <citation type="submission" date="2025-09" db="UniProtKB">
        <authorList>
            <consortium name="Ensembl"/>
        </authorList>
    </citation>
    <scope>IDENTIFICATION</scope>
</reference>
<feature type="domain" description="Mab-21-like HhH/H2TH-like" evidence="3">
    <location>
        <begin position="221"/>
        <end position="287"/>
    </location>
</feature>
<organism evidence="4 5">
    <name type="scientific">Pavo cristatus</name>
    <name type="common">Indian peafowl</name>
    <name type="synonym">Blue peafowl</name>
    <dbReference type="NCBI Taxonomy" id="9049"/>
    <lineage>
        <taxon>Eukaryota</taxon>
        <taxon>Metazoa</taxon>
        <taxon>Chordata</taxon>
        <taxon>Craniata</taxon>
        <taxon>Vertebrata</taxon>
        <taxon>Euteleostomi</taxon>
        <taxon>Archelosauria</taxon>
        <taxon>Archosauria</taxon>
        <taxon>Dinosauria</taxon>
        <taxon>Saurischia</taxon>
        <taxon>Theropoda</taxon>
        <taxon>Coelurosauria</taxon>
        <taxon>Aves</taxon>
        <taxon>Neognathae</taxon>
        <taxon>Galloanserae</taxon>
        <taxon>Galliformes</taxon>
        <taxon>Phasianidae</taxon>
        <taxon>Phasianinae</taxon>
        <taxon>Pavo</taxon>
    </lineage>
</organism>
<dbReference type="InterPro" id="IPR046903">
    <property type="entry name" value="Mab-21-like_nuc_Trfase"/>
</dbReference>
<comment type="similarity">
    <text evidence="1">Belongs to the mab-21 family.</text>
</comment>
<evidence type="ECO:0000313" key="5">
    <source>
        <dbReference type="Proteomes" id="UP000694428"/>
    </source>
</evidence>
<dbReference type="Gene3D" id="1.10.1410.40">
    <property type="match status" value="1"/>
</dbReference>
<dbReference type="Pfam" id="PF20266">
    <property type="entry name" value="Mab-21_C"/>
    <property type="match status" value="1"/>
</dbReference>
<dbReference type="PANTHER" id="PTHR10656:SF30">
    <property type="entry name" value="PROTEIN MAB-21-LIKE 3"/>
    <property type="match status" value="1"/>
</dbReference>
<dbReference type="SMART" id="SM01265">
    <property type="entry name" value="Mab-21"/>
    <property type="match status" value="1"/>
</dbReference>